<name>A0A8T1P3G9_CARIL</name>
<protein>
    <submittedName>
        <fullName evidence="2">Uncharacterized protein</fullName>
    </submittedName>
</protein>
<gene>
    <name evidence="2" type="ORF">CIPAW_11G107900</name>
</gene>
<accession>A0A8T1P3G9</accession>
<comment type="caution">
    <text evidence="2">The sequence shown here is derived from an EMBL/GenBank/DDBJ whole genome shotgun (WGS) entry which is preliminary data.</text>
</comment>
<dbReference type="EMBL" id="CM031819">
    <property type="protein sequence ID" value="KAG6636391.1"/>
    <property type="molecule type" value="Genomic_DNA"/>
</dbReference>
<reference evidence="2" key="1">
    <citation type="submission" date="2020-12" db="EMBL/GenBank/DDBJ databases">
        <title>WGS assembly of Carya illinoinensis cv. Pawnee.</title>
        <authorList>
            <person name="Platts A."/>
            <person name="Shu S."/>
            <person name="Wright S."/>
            <person name="Barry K."/>
            <person name="Edger P."/>
            <person name="Pires J.C."/>
            <person name="Schmutz J."/>
        </authorList>
    </citation>
    <scope>NUCLEOTIDE SEQUENCE</scope>
    <source>
        <tissue evidence="2">Leaf</tissue>
    </source>
</reference>
<evidence type="ECO:0000313" key="3">
    <source>
        <dbReference type="Proteomes" id="UP000811609"/>
    </source>
</evidence>
<feature type="region of interest" description="Disordered" evidence="1">
    <location>
        <begin position="1"/>
        <end position="21"/>
    </location>
</feature>
<keyword evidence="3" id="KW-1185">Reference proteome</keyword>
<sequence length="135" mass="15130">MEVGQWQRKAGQRKFDPSRSSSTALQLLENPCVASVHAKPPQLPIKQNTCMPFRSYIYIYIKCDVCLTFVQTQNATSLANIQNFPSKPKNGLRKLSIRKKKTFSLASVQTEMGSACVCFEKNQSSLLFSSVHLLA</sequence>
<organism evidence="2 3">
    <name type="scientific">Carya illinoinensis</name>
    <name type="common">Pecan</name>
    <dbReference type="NCBI Taxonomy" id="32201"/>
    <lineage>
        <taxon>Eukaryota</taxon>
        <taxon>Viridiplantae</taxon>
        <taxon>Streptophyta</taxon>
        <taxon>Embryophyta</taxon>
        <taxon>Tracheophyta</taxon>
        <taxon>Spermatophyta</taxon>
        <taxon>Magnoliopsida</taxon>
        <taxon>eudicotyledons</taxon>
        <taxon>Gunneridae</taxon>
        <taxon>Pentapetalae</taxon>
        <taxon>rosids</taxon>
        <taxon>fabids</taxon>
        <taxon>Fagales</taxon>
        <taxon>Juglandaceae</taxon>
        <taxon>Carya</taxon>
    </lineage>
</organism>
<dbReference type="Proteomes" id="UP000811609">
    <property type="component" value="Chromosome 11"/>
</dbReference>
<evidence type="ECO:0000313" key="2">
    <source>
        <dbReference type="EMBL" id="KAG6636391.1"/>
    </source>
</evidence>
<dbReference type="AlphaFoldDB" id="A0A8T1P3G9"/>
<proteinExistence type="predicted"/>
<evidence type="ECO:0000256" key="1">
    <source>
        <dbReference type="SAM" id="MobiDB-lite"/>
    </source>
</evidence>